<gene>
    <name evidence="2" type="ORF">LY89DRAFT_415240</name>
</gene>
<dbReference type="InParanoid" id="A0A132B1G8"/>
<protein>
    <submittedName>
        <fullName evidence="2">Uncharacterized protein</fullName>
    </submittedName>
</protein>
<evidence type="ECO:0000313" key="2">
    <source>
        <dbReference type="EMBL" id="KUJ06225.1"/>
    </source>
</evidence>
<accession>A0A132B1G8</accession>
<dbReference type="AlphaFoldDB" id="A0A132B1G8"/>
<organism evidence="2 3">
    <name type="scientific">Mollisia scopiformis</name>
    <name type="common">Conifer needle endophyte fungus</name>
    <name type="synonym">Phialocephala scopiformis</name>
    <dbReference type="NCBI Taxonomy" id="149040"/>
    <lineage>
        <taxon>Eukaryota</taxon>
        <taxon>Fungi</taxon>
        <taxon>Dikarya</taxon>
        <taxon>Ascomycota</taxon>
        <taxon>Pezizomycotina</taxon>
        <taxon>Leotiomycetes</taxon>
        <taxon>Helotiales</taxon>
        <taxon>Mollisiaceae</taxon>
        <taxon>Mollisia</taxon>
    </lineage>
</organism>
<dbReference type="KEGG" id="psco:LY89DRAFT_415240"/>
<proteinExistence type="predicted"/>
<name>A0A132B1G8_MOLSC</name>
<sequence length="192" mass="22244">MSWWPFASAPWKWKRSSPSPPRKRKTSLAEGSDIENPDTIVVDVGDSDDSAEPEEEPGVVAQSIVPPHLRWIIDEHDFADEKKTSINDILGDDVVFRQHPRGDRIQTRLNQRRAYHVGTMLKHFYRLSDQVGARERESTHHSLEPASYEGFLSSEISATRVRIDTAQFILKRARLYREELKRARQQLKQEEV</sequence>
<dbReference type="Proteomes" id="UP000070700">
    <property type="component" value="Unassembled WGS sequence"/>
</dbReference>
<evidence type="ECO:0000313" key="3">
    <source>
        <dbReference type="Proteomes" id="UP000070700"/>
    </source>
</evidence>
<reference evidence="2 3" key="1">
    <citation type="submission" date="2015-10" db="EMBL/GenBank/DDBJ databases">
        <title>Full genome of DAOMC 229536 Phialocephala scopiformis, a fungal endophyte of spruce producing the potent anti-insectan compound rugulosin.</title>
        <authorList>
            <consortium name="DOE Joint Genome Institute"/>
            <person name="Walker A.K."/>
            <person name="Frasz S.L."/>
            <person name="Seifert K.A."/>
            <person name="Miller J.D."/>
            <person name="Mondo S.J."/>
            <person name="Labutti K."/>
            <person name="Lipzen A."/>
            <person name="Dockter R."/>
            <person name="Kennedy M."/>
            <person name="Grigoriev I.V."/>
            <person name="Spatafora J.W."/>
        </authorList>
    </citation>
    <scope>NUCLEOTIDE SEQUENCE [LARGE SCALE GENOMIC DNA]</scope>
    <source>
        <strain evidence="2 3">CBS 120377</strain>
    </source>
</reference>
<feature type="region of interest" description="Disordered" evidence="1">
    <location>
        <begin position="1"/>
        <end position="58"/>
    </location>
</feature>
<evidence type="ECO:0000256" key="1">
    <source>
        <dbReference type="SAM" id="MobiDB-lite"/>
    </source>
</evidence>
<dbReference type="RefSeq" id="XP_018060580.1">
    <property type="nucleotide sequence ID" value="XM_018207362.1"/>
</dbReference>
<dbReference type="EMBL" id="KQ947450">
    <property type="protein sequence ID" value="KUJ06225.1"/>
    <property type="molecule type" value="Genomic_DNA"/>
</dbReference>
<keyword evidence="3" id="KW-1185">Reference proteome</keyword>
<dbReference type="GeneID" id="28817088"/>
<dbReference type="OrthoDB" id="3577073at2759"/>
<feature type="compositionally biased region" description="Acidic residues" evidence="1">
    <location>
        <begin position="45"/>
        <end position="57"/>
    </location>
</feature>